<evidence type="ECO:0000313" key="2">
    <source>
        <dbReference type="Proteomes" id="UP000886520"/>
    </source>
</evidence>
<dbReference type="EMBL" id="JABFUD020000013">
    <property type="protein sequence ID" value="KAI5071637.1"/>
    <property type="molecule type" value="Genomic_DNA"/>
</dbReference>
<organism evidence="1 2">
    <name type="scientific">Adiantum capillus-veneris</name>
    <name type="common">Maidenhair fern</name>
    <dbReference type="NCBI Taxonomy" id="13818"/>
    <lineage>
        <taxon>Eukaryota</taxon>
        <taxon>Viridiplantae</taxon>
        <taxon>Streptophyta</taxon>
        <taxon>Embryophyta</taxon>
        <taxon>Tracheophyta</taxon>
        <taxon>Polypodiopsida</taxon>
        <taxon>Polypodiidae</taxon>
        <taxon>Polypodiales</taxon>
        <taxon>Pteridineae</taxon>
        <taxon>Pteridaceae</taxon>
        <taxon>Vittarioideae</taxon>
        <taxon>Adiantum</taxon>
    </lineage>
</organism>
<dbReference type="AlphaFoldDB" id="A0A9D4UQC3"/>
<keyword evidence="2" id="KW-1185">Reference proteome</keyword>
<evidence type="ECO:0000313" key="1">
    <source>
        <dbReference type="EMBL" id="KAI5071637.1"/>
    </source>
</evidence>
<reference evidence="1" key="1">
    <citation type="submission" date="2021-01" db="EMBL/GenBank/DDBJ databases">
        <title>Adiantum capillus-veneris genome.</title>
        <authorList>
            <person name="Fang Y."/>
            <person name="Liao Q."/>
        </authorList>
    </citation>
    <scope>NUCLEOTIDE SEQUENCE</scope>
    <source>
        <strain evidence="1">H3</strain>
        <tissue evidence="1">Leaf</tissue>
    </source>
</reference>
<accession>A0A9D4UQC3</accession>
<gene>
    <name evidence="1" type="ORF">GOP47_0013888</name>
</gene>
<comment type="caution">
    <text evidence="1">The sequence shown here is derived from an EMBL/GenBank/DDBJ whole genome shotgun (WGS) entry which is preliminary data.</text>
</comment>
<name>A0A9D4UQC3_ADICA</name>
<protein>
    <submittedName>
        <fullName evidence="1">Uncharacterized protein</fullName>
    </submittedName>
</protein>
<sequence length="111" mass="12232">MSLSTFLFFEKVNNFPNLVVVSLSLLLMIRLSKSGIEVTIHEFCTAFKASSSEYPALTRNLKESICWLFSNIYVGKSNFNPAVSFSCISKILPKSLVKCSSLASLIVVGTL</sequence>
<dbReference type="Proteomes" id="UP000886520">
    <property type="component" value="Chromosome 13"/>
</dbReference>
<proteinExistence type="predicted"/>